<dbReference type="InterPro" id="IPR007789">
    <property type="entry name" value="DUF688"/>
</dbReference>
<accession>A0A816YZ11</accession>
<sequence>MVATSTISSGWFGSSMITTYVYSRIRCLLGTIISSNKKVIIMGNEDNEEEEMIVTSKLQLVLAASSPVISHHVSLSLLSSPDDLSHSRASVPFSWEEKPGKPKQHTLLLRGAPPNNPSRLHLPPRLLLPDEPTKMHLASDHPHHLAALKRWFRWKKVRANDDDVTGKFSFVLSPENGNDTKITKTKSRLHCLSDPATCYLWVK</sequence>
<dbReference type="Proteomes" id="UP001295469">
    <property type="component" value="Chromosome A07"/>
</dbReference>
<dbReference type="PANTHER" id="PTHR34371">
    <property type="entry name" value="OS01G0551000 PROTEIN"/>
    <property type="match status" value="1"/>
</dbReference>
<dbReference type="OMA" id="RWFRWKK"/>
<dbReference type="PANTHER" id="PTHR34371:SF11">
    <property type="entry name" value="RESPONSE FACTOR, PUTATIVE (DUF688)-RELATED"/>
    <property type="match status" value="1"/>
</dbReference>
<reference evidence="1" key="1">
    <citation type="submission" date="2021-01" db="EMBL/GenBank/DDBJ databases">
        <authorList>
            <consortium name="Genoscope - CEA"/>
            <person name="William W."/>
        </authorList>
    </citation>
    <scope>NUCLEOTIDE SEQUENCE</scope>
</reference>
<evidence type="ECO:0000313" key="1">
    <source>
        <dbReference type="EMBL" id="CAF2175931.1"/>
    </source>
</evidence>
<proteinExistence type="predicted"/>
<dbReference type="Pfam" id="PF05097">
    <property type="entry name" value="DUF688"/>
    <property type="match status" value="1"/>
</dbReference>
<name>A0A816YZ11_BRANA</name>
<dbReference type="AlphaFoldDB" id="A0A816YZ11"/>
<organism evidence="1">
    <name type="scientific">Brassica napus</name>
    <name type="common">Rape</name>
    <dbReference type="NCBI Taxonomy" id="3708"/>
    <lineage>
        <taxon>Eukaryota</taxon>
        <taxon>Viridiplantae</taxon>
        <taxon>Streptophyta</taxon>
        <taxon>Embryophyta</taxon>
        <taxon>Tracheophyta</taxon>
        <taxon>Spermatophyta</taxon>
        <taxon>Magnoliopsida</taxon>
        <taxon>eudicotyledons</taxon>
        <taxon>Gunneridae</taxon>
        <taxon>Pentapetalae</taxon>
        <taxon>rosids</taxon>
        <taxon>malvids</taxon>
        <taxon>Brassicales</taxon>
        <taxon>Brassicaceae</taxon>
        <taxon>Brassiceae</taxon>
        <taxon>Brassica</taxon>
    </lineage>
</organism>
<gene>
    <name evidence="1" type="ORF">DARMORV10_A07P25790.1</name>
</gene>
<protein>
    <submittedName>
        <fullName evidence="1">(rape) hypothetical protein</fullName>
    </submittedName>
</protein>
<dbReference type="Gramene" id="CDX67869">
    <property type="protein sequence ID" value="CDX67869"/>
    <property type="gene ID" value="GSBRNA2T00099069001"/>
</dbReference>
<dbReference type="EMBL" id="HG994361">
    <property type="protein sequence ID" value="CAF2175931.1"/>
    <property type="molecule type" value="Genomic_DNA"/>
</dbReference>